<dbReference type="EMBL" id="JADIKE010000027">
    <property type="protein sequence ID" value="MBM7124517.1"/>
    <property type="molecule type" value="Genomic_DNA"/>
</dbReference>
<proteinExistence type="inferred from homology"/>
<evidence type="ECO:0000313" key="5">
    <source>
        <dbReference type="EMBL" id="MBM7124517.1"/>
    </source>
</evidence>
<feature type="domain" description="Epoxide hydrolase N-terminal" evidence="4">
    <location>
        <begin position="60"/>
        <end position="151"/>
    </location>
</feature>
<evidence type="ECO:0000256" key="2">
    <source>
        <dbReference type="ARBA" id="ARBA00022797"/>
    </source>
</evidence>
<dbReference type="RefSeq" id="WP_204680037.1">
    <property type="nucleotide sequence ID" value="NZ_BSNR01000017.1"/>
</dbReference>
<keyword evidence="3 5" id="KW-0378">Hydrolase</keyword>
<dbReference type="PRINTS" id="PR00412">
    <property type="entry name" value="EPOXHYDRLASE"/>
</dbReference>
<evidence type="ECO:0000259" key="4">
    <source>
        <dbReference type="Pfam" id="PF06441"/>
    </source>
</evidence>
<comment type="caution">
    <text evidence="5">The sequence shown here is derived from an EMBL/GenBank/DDBJ whole genome shotgun (WGS) entry which is preliminary data.</text>
</comment>
<dbReference type="InterPro" id="IPR000639">
    <property type="entry name" value="Epox_hydrolase-like"/>
</dbReference>
<dbReference type="GO" id="GO:0016787">
    <property type="term" value="F:hydrolase activity"/>
    <property type="evidence" value="ECO:0007669"/>
    <property type="project" value="UniProtKB-KW"/>
</dbReference>
<dbReference type="Pfam" id="PF06441">
    <property type="entry name" value="EHN"/>
    <property type="match status" value="1"/>
</dbReference>
<dbReference type="PIRSF" id="PIRSF001112">
    <property type="entry name" value="Epoxide_hydrolase"/>
    <property type="match status" value="1"/>
</dbReference>
<dbReference type="SUPFAM" id="SSF53474">
    <property type="entry name" value="alpha/beta-Hydrolases"/>
    <property type="match status" value="1"/>
</dbReference>
<evidence type="ECO:0000256" key="3">
    <source>
        <dbReference type="ARBA" id="ARBA00022801"/>
    </source>
</evidence>
<reference evidence="5" key="1">
    <citation type="submission" date="2020-10" db="EMBL/GenBank/DDBJ databases">
        <title>Phylogeny of dyella-like bacteria.</title>
        <authorList>
            <person name="Fu J."/>
        </authorList>
    </citation>
    <scope>NUCLEOTIDE SEQUENCE</scope>
    <source>
        <strain evidence="5">DHOC52</strain>
    </source>
</reference>
<evidence type="ECO:0000313" key="6">
    <source>
        <dbReference type="Proteomes" id="UP001430149"/>
    </source>
</evidence>
<dbReference type="PANTHER" id="PTHR21661:SF35">
    <property type="entry name" value="EPOXIDE HYDROLASE"/>
    <property type="match status" value="1"/>
</dbReference>
<protein>
    <submittedName>
        <fullName evidence="5">Epoxide hydrolase</fullName>
    </submittedName>
</protein>
<dbReference type="PANTHER" id="PTHR21661">
    <property type="entry name" value="EPOXIDE HYDROLASE 1-RELATED"/>
    <property type="match status" value="1"/>
</dbReference>
<organism evidence="5 6">
    <name type="scientific">Dyella flava</name>
    <dbReference type="NCBI Taxonomy" id="1920170"/>
    <lineage>
        <taxon>Bacteria</taxon>
        <taxon>Pseudomonadati</taxon>
        <taxon>Pseudomonadota</taxon>
        <taxon>Gammaproteobacteria</taxon>
        <taxon>Lysobacterales</taxon>
        <taxon>Rhodanobacteraceae</taxon>
        <taxon>Dyella</taxon>
    </lineage>
</organism>
<keyword evidence="6" id="KW-1185">Reference proteome</keyword>
<sequence>MLRRQFLSRLGGALALFGANSLRARTLLNESAADGKATMTGSNITPGDSSGIQFDITLRQDLLRRLSATRWNDAVSDDWRYGMNESFLKALIQYWCTTYDFDAAEKRLNELPHQRAEIQGFGISYIHLRGRGPHPKPLLLMNGWPSSFAEYRMLAPRLADPAAFGGSADDAFDVVIPTLPGFGLSERPTRPYQVITEDLFHRLMTEKLGYRGYIASGTDIGAGVATRLALKYPASVKGIHVSTVVDMPLPANARPLTDAEKAYQADLAKWEVDEGAYEHLQSTRPQTLAFGLADSPAGLASWIVEKFYFWSDNGGDLLKAFPMDVLIDNVMIYWATGTIGSSVRYYYDSRHYRQPLKATDHVTVPTAVSMWPKDLVKAPREWAERFYNVQQYSMQAHGGHFPAWEAPDAYAQELRQFAKSIRV</sequence>
<dbReference type="Proteomes" id="UP001430149">
    <property type="component" value="Unassembled WGS sequence"/>
</dbReference>
<comment type="similarity">
    <text evidence="1">Belongs to the peptidase S33 family.</text>
</comment>
<dbReference type="InterPro" id="IPR016292">
    <property type="entry name" value="Epoxide_hydrolase"/>
</dbReference>
<gene>
    <name evidence="5" type="ORF">ISP19_03920</name>
</gene>
<name>A0ABS2JZT8_9GAMM</name>
<dbReference type="InterPro" id="IPR010497">
    <property type="entry name" value="Epoxide_hydro_N"/>
</dbReference>
<dbReference type="InterPro" id="IPR029058">
    <property type="entry name" value="AB_hydrolase_fold"/>
</dbReference>
<accession>A0ABS2JZT8</accession>
<evidence type="ECO:0000256" key="1">
    <source>
        <dbReference type="ARBA" id="ARBA00010088"/>
    </source>
</evidence>
<dbReference type="Gene3D" id="3.40.50.1820">
    <property type="entry name" value="alpha/beta hydrolase"/>
    <property type="match status" value="1"/>
</dbReference>
<keyword evidence="2" id="KW-0058">Aromatic hydrocarbons catabolism</keyword>